<dbReference type="Proteomes" id="UP000293865">
    <property type="component" value="Unassembled WGS sequence"/>
</dbReference>
<protein>
    <submittedName>
        <fullName evidence="2">Uncharacterized protein</fullName>
    </submittedName>
</protein>
<evidence type="ECO:0000313" key="2">
    <source>
        <dbReference type="EMBL" id="RXZ68432.1"/>
    </source>
</evidence>
<comment type="caution">
    <text evidence="2">The sequence shown here is derived from an EMBL/GenBank/DDBJ whole genome shotgun (WGS) entry which is preliminary data.</text>
</comment>
<name>A0A4Q2KX56_9MICO</name>
<evidence type="ECO:0000313" key="3">
    <source>
        <dbReference type="Proteomes" id="UP000293865"/>
    </source>
</evidence>
<feature type="compositionally biased region" description="Low complexity" evidence="1">
    <location>
        <begin position="23"/>
        <end position="41"/>
    </location>
</feature>
<dbReference type="EMBL" id="SDPN01000027">
    <property type="protein sequence ID" value="RXZ68432.1"/>
    <property type="molecule type" value="Genomic_DNA"/>
</dbReference>
<evidence type="ECO:0000256" key="1">
    <source>
        <dbReference type="SAM" id="MobiDB-lite"/>
    </source>
</evidence>
<organism evidence="2 3">
    <name type="scientific">Agromyces albus</name>
    <dbReference type="NCBI Taxonomy" id="205332"/>
    <lineage>
        <taxon>Bacteria</taxon>
        <taxon>Bacillati</taxon>
        <taxon>Actinomycetota</taxon>
        <taxon>Actinomycetes</taxon>
        <taxon>Micrococcales</taxon>
        <taxon>Microbacteriaceae</taxon>
        <taxon>Agromyces</taxon>
    </lineage>
</organism>
<accession>A0A4Q2KX56</accession>
<gene>
    <name evidence="2" type="ORF">ESP51_13620</name>
</gene>
<reference evidence="2 3" key="1">
    <citation type="submission" date="2019-01" db="EMBL/GenBank/DDBJ databases">
        <title>Agromyces.</title>
        <authorList>
            <person name="Li J."/>
        </authorList>
    </citation>
    <scope>NUCLEOTIDE SEQUENCE [LARGE SCALE GENOMIC DNA]</scope>
    <source>
        <strain evidence="2 3">DSM 15934</strain>
    </source>
</reference>
<sequence>MTDTTNGATGEPRDGDVPETRAASESAAPEQQEPATAPAATGTVYEPGQEPQPYSAPHHESSASAQAPAAPAAPASPTAPSGSAPAPG</sequence>
<feature type="region of interest" description="Disordered" evidence="1">
    <location>
        <begin position="1"/>
        <end position="88"/>
    </location>
</feature>
<proteinExistence type="predicted"/>
<keyword evidence="3" id="KW-1185">Reference proteome</keyword>
<feature type="non-terminal residue" evidence="2">
    <location>
        <position position="88"/>
    </location>
</feature>
<dbReference type="AlphaFoldDB" id="A0A4Q2KX56"/>
<feature type="compositionally biased region" description="Low complexity" evidence="1">
    <location>
        <begin position="62"/>
        <end position="88"/>
    </location>
</feature>